<dbReference type="RefSeq" id="WP_183416880.1">
    <property type="nucleotide sequence ID" value="NZ_JACHXA010000006.1"/>
</dbReference>
<reference evidence="2 3" key="1">
    <citation type="submission" date="2020-08" db="EMBL/GenBank/DDBJ databases">
        <title>Genomic Encyclopedia of Type Strains, Phase III (KMG-III): the genomes of soil and plant-associated and newly described type strains.</title>
        <authorList>
            <person name="Whitman W."/>
        </authorList>
    </citation>
    <scope>NUCLEOTIDE SEQUENCE [LARGE SCALE GENOMIC DNA]</scope>
    <source>
        <strain evidence="2 3">CECT 8803</strain>
    </source>
</reference>
<feature type="transmembrane region" description="Helical" evidence="1">
    <location>
        <begin position="12"/>
        <end position="31"/>
    </location>
</feature>
<comment type="caution">
    <text evidence="2">The sequence shown here is derived from an EMBL/GenBank/DDBJ whole genome shotgun (WGS) entry which is preliminary data.</text>
</comment>
<sequence>MTRQDTIRPLLLATAMTLGAEAVYLVVWGLLLFPEGSIAAKFAWAAICGLGMGMTIGGLTLVMVSGRLEGGRAFIWSVAIFSLVGVICTLLCATLDAKLALFGGPKWQGLFLVSGILPAIFAGFFYAWSLWRPAGRLFLLRFGL</sequence>
<feature type="transmembrane region" description="Helical" evidence="1">
    <location>
        <begin position="74"/>
        <end position="97"/>
    </location>
</feature>
<organism evidence="2 3">
    <name type="scientific">Limibacillus halophilus</name>
    <dbReference type="NCBI Taxonomy" id="1579333"/>
    <lineage>
        <taxon>Bacteria</taxon>
        <taxon>Pseudomonadati</taxon>
        <taxon>Pseudomonadota</taxon>
        <taxon>Alphaproteobacteria</taxon>
        <taxon>Rhodospirillales</taxon>
        <taxon>Rhodovibrionaceae</taxon>
        <taxon>Limibacillus</taxon>
    </lineage>
</organism>
<protein>
    <submittedName>
        <fullName evidence="2">Uncharacterized protein</fullName>
    </submittedName>
</protein>
<evidence type="ECO:0000313" key="3">
    <source>
        <dbReference type="Proteomes" id="UP000581135"/>
    </source>
</evidence>
<feature type="transmembrane region" description="Helical" evidence="1">
    <location>
        <begin position="109"/>
        <end position="131"/>
    </location>
</feature>
<gene>
    <name evidence="2" type="ORF">FHR98_002366</name>
</gene>
<dbReference type="EMBL" id="JACHXA010000006">
    <property type="protein sequence ID" value="MBB3066063.1"/>
    <property type="molecule type" value="Genomic_DNA"/>
</dbReference>
<dbReference type="AlphaFoldDB" id="A0A839SYQ4"/>
<accession>A0A839SYQ4</accession>
<dbReference type="Proteomes" id="UP000581135">
    <property type="component" value="Unassembled WGS sequence"/>
</dbReference>
<feature type="transmembrane region" description="Helical" evidence="1">
    <location>
        <begin position="43"/>
        <end position="62"/>
    </location>
</feature>
<keyword evidence="1" id="KW-0812">Transmembrane</keyword>
<proteinExistence type="predicted"/>
<keyword evidence="1" id="KW-0472">Membrane</keyword>
<keyword evidence="1" id="KW-1133">Transmembrane helix</keyword>
<name>A0A839SYQ4_9PROT</name>
<evidence type="ECO:0000256" key="1">
    <source>
        <dbReference type="SAM" id="Phobius"/>
    </source>
</evidence>
<evidence type="ECO:0000313" key="2">
    <source>
        <dbReference type="EMBL" id="MBB3066063.1"/>
    </source>
</evidence>
<keyword evidence="3" id="KW-1185">Reference proteome</keyword>